<evidence type="ECO:0000313" key="2">
    <source>
        <dbReference type="Proteomes" id="UP000298246"/>
    </source>
</evidence>
<gene>
    <name evidence="1" type="ORF">B5M42_22940</name>
</gene>
<dbReference type="EMBL" id="MYFO01000049">
    <property type="protein sequence ID" value="TFE83441.1"/>
    <property type="molecule type" value="Genomic_DNA"/>
</dbReference>
<sequence>MSFFEKIEKARNSILKAIKDSGYMPILLLDKQYNGQIVPEILYELKNCKFVVADFTENKGNIYFEV</sequence>
<keyword evidence="2" id="KW-1185">Reference proteome</keyword>
<name>A0A4Y8PRP7_9BACL</name>
<comment type="caution">
    <text evidence="1">The sequence shown here is derived from an EMBL/GenBank/DDBJ whole genome shotgun (WGS) entry which is preliminary data.</text>
</comment>
<accession>A0A4Y8PRP7</accession>
<evidence type="ECO:0000313" key="1">
    <source>
        <dbReference type="EMBL" id="TFE83441.1"/>
    </source>
</evidence>
<organism evidence="1 2">
    <name type="scientific">Paenibacillus athensensis</name>
    <dbReference type="NCBI Taxonomy" id="1967502"/>
    <lineage>
        <taxon>Bacteria</taxon>
        <taxon>Bacillati</taxon>
        <taxon>Bacillota</taxon>
        <taxon>Bacilli</taxon>
        <taxon>Bacillales</taxon>
        <taxon>Paenibacillaceae</taxon>
        <taxon>Paenibacillus</taxon>
    </lineage>
</organism>
<dbReference type="Proteomes" id="UP000298246">
    <property type="component" value="Unassembled WGS sequence"/>
</dbReference>
<reference evidence="1 2" key="1">
    <citation type="submission" date="2017-03" db="EMBL/GenBank/DDBJ databases">
        <title>Isolation of Levoglucosan Utilizing Bacteria.</title>
        <authorList>
            <person name="Arya A.S."/>
        </authorList>
    </citation>
    <scope>NUCLEOTIDE SEQUENCE [LARGE SCALE GENOMIC DNA]</scope>
    <source>
        <strain evidence="1 2">MEC069</strain>
    </source>
</reference>
<protein>
    <submittedName>
        <fullName evidence="1">Uncharacterized protein</fullName>
    </submittedName>
</protein>
<dbReference type="AlphaFoldDB" id="A0A4Y8PRP7"/>
<proteinExistence type="predicted"/>